<evidence type="ECO:0000313" key="3">
    <source>
        <dbReference type="Proteomes" id="UP001165384"/>
    </source>
</evidence>
<dbReference type="EMBL" id="JAKLTN010000009">
    <property type="protein sequence ID" value="MCG2579123.1"/>
    <property type="molecule type" value="Genomic_DNA"/>
</dbReference>
<evidence type="ECO:0000256" key="1">
    <source>
        <dbReference type="SAM" id="SignalP"/>
    </source>
</evidence>
<comment type="caution">
    <text evidence="2">The sequence shown here is derived from an EMBL/GenBank/DDBJ whole genome shotgun (WGS) entry which is preliminary data.</text>
</comment>
<organism evidence="2 3">
    <name type="scientific">Dechloromonas hankyongensis</name>
    <dbReference type="NCBI Taxonomy" id="2908002"/>
    <lineage>
        <taxon>Bacteria</taxon>
        <taxon>Pseudomonadati</taxon>
        <taxon>Pseudomonadota</taxon>
        <taxon>Betaproteobacteria</taxon>
        <taxon>Rhodocyclales</taxon>
        <taxon>Azonexaceae</taxon>
        <taxon>Dechloromonas</taxon>
    </lineage>
</organism>
<feature type="signal peptide" evidence="1">
    <location>
        <begin position="1"/>
        <end position="25"/>
    </location>
</feature>
<gene>
    <name evidence="2" type="ORF">LZ012_19205</name>
</gene>
<dbReference type="Proteomes" id="UP001165384">
    <property type="component" value="Unassembled WGS sequence"/>
</dbReference>
<dbReference type="InterPro" id="IPR010752">
    <property type="entry name" value="DUF1329"/>
</dbReference>
<proteinExistence type="predicted"/>
<evidence type="ECO:0000313" key="2">
    <source>
        <dbReference type="EMBL" id="MCG2579123.1"/>
    </source>
</evidence>
<protein>
    <submittedName>
        <fullName evidence="2">DUF1329 domain-containing protein</fullName>
    </submittedName>
</protein>
<accession>A0ABS9K7I3</accession>
<feature type="chain" id="PRO_5046195061" evidence="1">
    <location>
        <begin position="26"/>
        <end position="462"/>
    </location>
</feature>
<dbReference type="Gene3D" id="2.50.20.10">
    <property type="entry name" value="Lipoprotein localisation LolA/LolB/LppX"/>
    <property type="match status" value="1"/>
</dbReference>
<keyword evidence="1" id="KW-0732">Signal</keyword>
<reference evidence="2" key="1">
    <citation type="submission" date="2022-01" db="EMBL/GenBank/DDBJ databases">
        <authorList>
            <person name="Jo J.-H."/>
            <person name="Im W.-T."/>
        </authorList>
    </citation>
    <scope>NUCLEOTIDE SEQUENCE</scope>
    <source>
        <strain evidence="2">XY25</strain>
    </source>
</reference>
<keyword evidence="3" id="KW-1185">Reference proteome</keyword>
<sequence>MIMFKKAGAAAILATVFSASFSVQAGTDADAAKLGKELTPVGAEKGANKDGSIPAWAGNEPQASGWSYGKSRADAWKHKGDKPLYSIDASNVDKYAAQLSPGQVQLIKQNKGYKMDVYPSRRTCGNPDFVADNTKKNVTTAKIGADGWSLKEATVPGIPFPVPHSGTEAMWNVKMKYAGVGFEYPTLYTALSPRPGSSEWIAATSTQTYFFPWGKKGSAQFSAMPPVEYYTYFAYKSPTALAGQSLAITVFADKTNEVFYYFPGQRRVRRMPTYAYDAPQIGFENQYTMDEPRMFNGTIERFDWKLVGKKEMIVGYNAFGMYDPNVKFSDVTKENAVDSAHRRYETHRVWVVEATVKSGVRHVAPKRTFYIDEDSWSIVVAEDYDAQGKLWKLREGFVIPVYETGSCDNPAFVQYNLIDNRYLVDQSSLGGGKDMKWFVEANDPKLKEGFYTSDNLRAISER</sequence>
<dbReference type="Pfam" id="PF07044">
    <property type="entry name" value="DUF1329"/>
    <property type="match status" value="1"/>
</dbReference>
<dbReference type="RefSeq" id="WP_275712589.1">
    <property type="nucleotide sequence ID" value="NZ_JAKLTN010000009.1"/>
</dbReference>
<dbReference type="CDD" id="cd16329">
    <property type="entry name" value="LolA_like"/>
    <property type="match status" value="1"/>
</dbReference>
<name>A0ABS9K7I3_9RHOO</name>